<dbReference type="InterPro" id="IPR036937">
    <property type="entry name" value="Adhesion_dom_fimbrial_sf"/>
</dbReference>
<feature type="domain" description="Fimbrial-type adhesion" evidence="2">
    <location>
        <begin position="34"/>
        <end position="181"/>
    </location>
</feature>
<dbReference type="GO" id="GO:0043709">
    <property type="term" value="P:cell adhesion involved in single-species biofilm formation"/>
    <property type="evidence" value="ECO:0007669"/>
    <property type="project" value="TreeGrafter"/>
</dbReference>
<gene>
    <name evidence="3" type="ORF">GBB84_17225</name>
</gene>
<dbReference type="Gene3D" id="2.60.40.1090">
    <property type="entry name" value="Fimbrial-type adhesion domain"/>
    <property type="match status" value="1"/>
</dbReference>
<dbReference type="InterPro" id="IPR050263">
    <property type="entry name" value="Bact_Fimbrial_Adh_Pro"/>
</dbReference>
<accession>A0A6L5EB24</accession>
<dbReference type="PANTHER" id="PTHR33420:SF11">
    <property type="entry name" value="FIMBRIAL-LIKE PROTEIN"/>
    <property type="match status" value="1"/>
</dbReference>
<dbReference type="Pfam" id="PF00419">
    <property type="entry name" value="Fimbrial"/>
    <property type="match status" value="1"/>
</dbReference>
<organism evidence="3 4">
    <name type="scientific">Citrobacter telavivensis</name>
    <dbReference type="NCBI Taxonomy" id="2653932"/>
    <lineage>
        <taxon>Bacteria</taxon>
        <taxon>Pseudomonadati</taxon>
        <taxon>Pseudomonadota</taxon>
        <taxon>Gammaproteobacteria</taxon>
        <taxon>Enterobacterales</taxon>
        <taxon>Enterobacteriaceae</taxon>
        <taxon>Citrobacter</taxon>
    </lineage>
</organism>
<comment type="caution">
    <text evidence="3">The sequence shown here is derived from an EMBL/GenBank/DDBJ whole genome shotgun (WGS) entry which is preliminary data.</text>
</comment>
<keyword evidence="4" id="KW-1185">Reference proteome</keyword>
<dbReference type="InterPro" id="IPR008966">
    <property type="entry name" value="Adhesion_dom_sf"/>
</dbReference>
<dbReference type="Proteomes" id="UP000475079">
    <property type="component" value="Unassembled WGS sequence"/>
</dbReference>
<evidence type="ECO:0000313" key="3">
    <source>
        <dbReference type="EMBL" id="MPQ52644.1"/>
    </source>
</evidence>
<evidence type="ECO:0000256" key="1">
    <source>
        <dbReference type="SAM" id="SignalP"/>
    </source>
</evidence>
<dbReference type="RefSeq" id="WP_152401565.1">
    <property type="nucleotide sequence ID" value="NZ_WHIY01000012.1"/>
</dbReference>
<dbReference type="AlphaFoldDB" id="A0A6L5EB24"/>
<name>A0A6L5EB24_9ENTR</name>
<sequence>MKISNMFIISLYLCALTGSVSALGSTVTPGKLAMSGELIEAACSLDPNSRDIVVEFGDVSASLINRNDEGNITRPVLVRLTGCSVVKRGNDGSLYPYASVTFIGNAAASDPTTLLVSGEADGFGIRLRDSQGEILTLGQPSPGYELSETDNVLKFSASLVPVQKYIRAGEFTAVAQFFMDYH</sequence>
<proteinExistence type="predicted"/>
<dbReference type="PANTHER" id="PTHR33420">
    <property type="entry name" value="FIMBRIAL SUBUNIT ELFA-RELATED"/>
    <property type="match status" value="1"/>
</dbReference>
<dbReference type="EMBL" id="WHIY01000012">
    <property type="protein sequence ID" value="MPQ52644.1"/>
    <property type="molecule type" value="Genomic_DNA"/>
</dbReference>
<evidence type="ECO:0000259" key="2">
    <source>
        <dbReference type="Pfam" id="PF00419"/>
    </source>
</evidence>
<dbReference type="InterPro" id="IPR000259">
    <property type="entry name" value="Adhesion_dom_fimbrial"/>
</dbReference>
<feature type="signal peptide" evidence="1">
    <location>
        <begin position="1"/>
        <end position="22"/>
    </location>
</feature>
<evidence type="ECO:0000313" key="4">
    <source>
        <dbReference type="Proteomes" id="UP000475079"/>
    </source>
</evidence>
<dbReference type="GO" id="GO:0009289">
    <property type="term" value="C:pilus"/>
    <property type="evidence" value="ECO:0007669"/>
    <property type="project" value="InterPro"/>
</dbReference>
<reference evidence="3 4" key="1">
    <citation type="submission" date="2019-10" db="EMBL/GenBank/DDBJ databases">
        <title>Characterization of a new Citrobacter species.</title>
        <authorList>
            <person name="Goncalves Ribeiro T."/>
            <person name="Izdebski R."/>
            <person name="Urbanowicz P."/>
            <person name="Carmeli Y."/>
            <person name="Gniadkowski M."/>
            <person name="Peixe L."/>
        </authorList>
    </citation>
    <scope>NUCLEOTIDE SEQUENCE [LARGE SCALE GENOMIC DNA]</scope>
    <source>
        <strain evidence="3 4">NMI7905_11</strain>
    </source>
</reference>
<dbReference type="SUPFAM" id="SSF49401">
    <property type="entry name" value="Bacterial adhesins"/>
    <property type="match status" value="1"/>
</dbReference>
<keyword evidence="1" id="KW-0732">Signal</keyword>
<protein>
    <submittedName>
        <fullName evidence="3">Fimbrial protein</fullName>
    </submittedName>
</protein>
<feature type="chain" id="PRO_5026831209" evidence="1">
    <location>
        <begin position="23"/>
        <end position="182"/>
    </location>
</feature>